<accession>A0AAD5NQL6</accession>
<evidence type="ECO:0000313" key="7">
    <source>
        <dbReference type="EMBL" id="KAI9176484.1"/>
    </source>
</evidence>
<feature type="compositionally biased region" description="Low complexity" evidence="3">
    <location>
        <begin position="253"/>
        <end position="266"/>
    </location>
</feature>
<dbReference type="GO" id="GO:0051015">
    <property type="term" value="F:actin filament binding"/>
    <property type="evidence" value="ECO:0007669"/>
    <property type="project" value="InterPro"/>
</dbReference>
<feature type="signal peptide" evidence="5">
    <location>
        <begin position="1"/>
        <end position="22"/>
    </location>
</feature>
<dbReference type="PANTHER" id="PTHR23213:SF392">
    <property type="entry name" value="FORMIN-LIKE PROTEIN 3"/>
    <property type="match status" value="1"/>
</dbReference>
<evidence type="ECO:0000256" key="4">
    <source>
        <dbReference type="SAM" id="Phobius"/>
    </source>
</evidence>
<keyword evidence="4" id="KW-0472">Membrane</keyword>
<reference evidence="7" key="2">
    <citation type="submission" date="2023-02" db="EMBL/GenBank/DDBJ databases">
        <authorList>
            <person name="Swenson N.G."/>
            <person name="Wegrzyn J.L."/>
            <person name="Mcevoy S.L."/>
        </authorList>
    </citation>
    <scope>NUCLEOTIDE SEQUENCE</scope>
    <source>
        <strain evidence="7">91603</strain>
        <tissue evidence="7">Leaf</tissue>
    </source>
</reference>
<feature type="chain" id="PRO_5042251504" description="Formin-like protein" evidence="5">
    <location>
        <begin position="23"/>
        <end position="976"/>
    </location>
</feature>
<dbReference type="Pfam" id="PF02181">
    <property type="entry name" value="FH2"/>
    <property type="match status" value="1"/>
</dbReference>
<dbReference type="PANTHER" id="PTHR23213">
    <property type="entry name" value="FORMIN-RELATED"/>
    <property type="match status" value="1"/>
</dbReference>
<feature type="region of interest" description="Disordered" evidence="3">
    <location>
        <begin position="194"/>
        <end position="331"/>
    </location>
</feature>
<dbReference type="SUPFAM" id="SSF101447">
    <property type="entry name" value="Formin homology 2 domain (FH2 domain)"/>
    <property type="match status" value="1"/>
</dbReference>
<feature type="region of interest" description="Disordered" evidence="3">
    <location>
        <begin position="930"/>
        <end position="954"/>
    </location>
</feature>
<keyword evidence="4" id="KW-0812">Transmembrane</keyword>
<evidence type="ECO:0000256" key="3">
    <source>
        <dbReference type="SAM" id="MobiDB-lite"/>
    </source>
</evidence>
<feature type="compositionally biased region" description="Polar residues" evidence="3">
    <location>
        <begin position="385"/>
        <end position="401"/>
    </location>
</feature>
<dbReference type="InterPro" id="IPR027643">
    <property type="entry name" value="Formin-like_plant"/>
</dbReference>
<feature type="transmembrane region" description="Helical" evidence="4">
    <location>
        <begin position="337"/>
        <end position="362"/>
    </location>
</feature>
<evidence type="ECO:0000256" key="5">
    <source>
        <dbReference type="SAM" id="SignalP"/>
    </source>
</evidence>
<feature type="domain" description="FH2" evidence="6">
    <location>
        <begin position="512"/>
        <end position="944"/>
    </location>
</feature>
<protein>
    <recommendedName>
        <fullName evidence="2">Formin-like protein</fullName>
    </recommendedName>
</protein>
<keyword evidence="4" id="KW-1133">Transmembrane helix</keyword>
<comment type="similarity">
    <text evidence="1">Belongs to the formin-like family. Class-I subfamily.</text>
</comment>
<dbReference type="Proteomes" id="UP001064489">
    <property type="component" value="Chromosome 5"/>
</dbReference>
<dbReference type="PROSITE" id="PS51444">
    <property type="entry name" value="FH2"/>
    <property type="match status" value="1"/>
</dbReference>
<feature type="region of interest" description="Disordered" evidence="3">
    <location>
        <begin position="367"/>
        <end position="518"/>
    </location>
</feature>
<dbReference type="InterPro" id="IPR015425">
    <property type="entry name" value="FH2_Formin"/>
</dbReference>
<proteinExistence type="inferred from homology"/>
<sequence length="976" mass="107289">MEMRRGNYAVIFVILLCALATASIECRNRVAQSFLNDGLGALKSPEIDQELAEQSWMHCRKELVKKTDGFSGFELYSPREGSTDLKSTLLIRRKIHRAINVLPTQVKQSLLDCLRKERIGLDVSVKEAGLKHWFFKSVELLFGWPSARRRYLAGMHHQQTEPTSDWHLSPLQSQIHARKPLSVQSPIPVPASLIDVESPASSPSPNSTSSPSPQPENDKKPSFSPLTAERHARKPLSVQSPIPVPASLIDVESPASSPSPNSTSSPSPQPENGKKPSFSPLTAERPTSPSPLPEDDYDLFGPALSFPENPFWGSPPYPADNDSPPTGKKSDDNMQQIIIAVSVTAGISFLLSASLFLIFCLLRRHKNKVGPGDGKRDDRPLLNLSDISNGSSPQSVNVVDSTNREVRSSSASATNPLMSRTFSMKNGNNEAASSSEAASAAPVSLVKPPPRKSAPPPPPPPPPGPSTPPPKPSSCPPPAPQLKPTSPVPKPPPLLMPNRRRHSSSREGIEIDGDPGNTKAKLKPFFWDKVSANPDHTMVWHGINDGSFQFNEQMMESLFGYPPVNKNKKERSKEASAIDTSSQYVHIIDNKKAQNISIVLRALNLTQEDIIDALQEGNELPPELLQTLMKMAPTADEELRLRLYTGEVSQLGPAERFLKALVEIPFVYKRVETLNFMSSIQEEVSTTKESFKSLEVASNKLRNSRLFLKLLEAVLKTGNRMNVGTYRGGAQAFKLDTLLKLSDVKGTDGKTTLLHFVVQEIIRSEGIRAARAARQSQSVSSVRSDDFGDDSSPESSEHYRSLGLQAVSGVSDELQDVKKAAVLDADVLTATVSKLNQSLTKTKDLLNKEIKSMEKECEFGRKLASFVERAEADITFLLEEEMRIMALVKSAADYFHGQAGKDEGLRLFAIVRDFLLMLDKVCKEVKDTAMKAHKAPRKEVPSPSSESRQASPDIRQKLFPAIADKRMDYSSSDDES</sequence>
<evidence type="ECO:0000256" key="2">
    <source>
        <dbReference type="RuleBase" id="RU361260"/>
    </source>
</evidence>
<dbReference type="EMBL" id="JAJSOW010000102">
    <property type="protein sequence ID" value="KAI9176484.1"/>
    <property type="molecule type" value="Genomic_DNA"/>
</dbReference>
<dbReference type="SMART" id="SM00498">
    <property type="entry name" value="FH2"/>
    <property type="match status" value="1"/>
</dbReference>
<evidence type="ECO:0000259" key="6">
    <source>
        <dbReference type="PROSITE" id="PS51444"/>
    </source>
</evidence>
<dbReference type="Gene3D" id="1.20.58.2220">
    <property type="entry name" value="Formin, FH2 domain"/>
    <property type="match status" value="1"/>
</dbReference>
<feature type="compositionally biased region" description="Low complexity" evidence="3">
    <location>
        <begin position="198"/>
        <end position="211"/>
    </location>
</feature>
<dbReference type="InterPro" id="IPR042201">
    <property type="entry name" value="FH2_Formin_sf"/>
</dbReference>
<gene>
    <name evidence="7" type="ORF">LWI28_003392</name>
</gene>
<evidence type="ECO:0000313" key="8">
    <source>
        <dbReference type="Proteomes" id="UP001064489"/>
    </source>
</evidence>
<dbReference type="AlphaFoldDB" id="A0AAD5NQL6"/>
<keyword evidence="5" id="KW-0732">Signal</keyword>
<dbReference type="GO" id="GO:0045010">
    <property type="term" value="P:actin nucleation"/>
    <property type="evidence" value="ECO:0007669"/>
    <property type="project" value="InterPro"/>
</dbReference>
<name>A0AAD5NQL6_ACENE</name>
<reference evidence="7" key="1">
    <citation type="journal article" date="2022" name="Plant J.">
        <title>Strategies of tolerance reflected in two North American maple genomes.</title>
        <authorList>
            <person name="McEvoy S.L."/>
            <person name="Sezen U.U."/>
            <person name="Trouern-Trend A."/>
            <person name="McMahon S.M."/>
            <person name="Schaberg P.G."/>
            <person name="Yang J."/>
            <person name="Wegrzyn J.L."/>
            <person name="Swenson N.G."/>
        </authorList>
    </citation>
    <scope>NUCLEOTIDE SEQUENCE</scope>
    <source>
        <strain evidence="7">91603</strain>
    </source>
</reference>
<feature type="compositionally biased region" description="Pro residues" evidence="3">
    <location>
        <begin position="447"/>
        <end position="495"/>
    </location>
</feature>
<keyword evidence="8" id="KW-1185">Reference proteome</keyword>
<organism evidence="7 8">
    <name type="scientific">Acer negundo</name>
    <name type="common">Box elder</name>
    <dbReference type="NCBI Taxonomy" id="4023"/>
    <lineage>
        <taxon>Eukaryota</taxon>
        <taxon>Viridiplantae</taxon>
        <taxon>Streptophyta</taxon>
        <taxon>Embryophyta</taxon>
        <taxon>Tracheophyta</taxon>
        <taxon>Spermatophyta</taxon>
        <taxon>Magnoliopsida</taxon>
        <taxon>eudicotyledons</taxon>
        <taxon>Gunneridae</taxon>
        <taxon>Pentapetalae</taxon>
        <taxon>rosids</taxon>
        <taxon>malvids</taxon>
        <taxon>Sapindales</taxon>
        <taxon>Sapindaceae</taxon>
        <taxon>Hippocastanoideae</taxon>
        <taxon>Acereae</taxon>
        <taxon>Acer</taxon>
    </lineage>
</organism>
<comment type="caution">
    <text evidence="7">The sequence shown here is derived from an EMBL/GenBank/DDBJ whole genome shotgun (WGS) entry which is preliminary data.</text>
</comment>
<evidence type="ECO:0000256" key="1">
    <source>
        <dbReference type="ARBA" id="ARBA00025793"/>
    </source>
</evidence>
<feature type="compositionally biased region" description="Low complexity" evidence="3">
    <location>
        <begin position="430"/>
        <end position="441"/>
    </location>
</feature>
<feature type="compositionally biased region" description="Polar residues" evidence="3">
    <location>
        <begin position="408"/>
        <end position="429"/>
    </location>
</feature>